<reference evidence="1 2" key="1">
    <citation type="submission" date="2019-09" db="EMBL/GenBank/DDBJ databases">
        <title>Non-baumannii Acinetobacter spp. carrying blaNDM-1 isolated in China.</title>
        <authorList>
            <person name="Cui C."/>
            <person name="Chen C."/>
            <person name="Sun J."/>
            <person name="Liu Y."/>
        </authorList>
    </citation>
    <scope>NUCLEOTIDE SEQUENCE [LARGE SCALE GENOMIC DNA]</scope>
    <source>
        <strain evidence="1 2">B18</strain>
        <plasmid evidence="2">pb18-3</plasmid>
    </source>
</reference>
<geneLocation type="plasmid" evidence="2">
    <name>pb18-3</name>
</geneLocation>
<organism evidence="1 2">
    <name type="scientific">Acinetobacter indicus</name>
    <dbReference type="NCBI Taxonomy" id="756892"/>
    <lineage>
        <taxon>Bacteria</taxon>
        <taxon>Pseudomonadati</taxon>
        <taxon>Pseudomonadota</taxon>
        <taxon>Gammaproteobacteria</taxon>
        <taxon>Moraxellales</taxon>
        <taxon>Moraxellaceae</taxon>
        <taxon>Acinetobacter</taxon>
    </lineage>
</organism>
<name>A0A6C0Y721_9GAMM</name>
<evidence type="ECO:0000313" key="1">
    <source>
        <dbReference type="EMBL" id="QIC72057.1"/>
    </source>
</evidence>
<sequence>MNFTDLSAHYHQSSKCTQINSVLRSWVEAKAALVCTAEAVTVPHISEEVSRINFEYTSFFTPTDSDQQIAANGIFVLKLDELNRLSTDLEKADFVHDQLNLIQIEAQESVFNAAICNLEMTPMETELYNSWVSKDSSKRSPLTASEANPHVKTIAHGAKVGKLLRSYLDEFFTAYARK</sequence>
<accession>A0A6C0Y721</accession>
<dbReference type="EMBL" id="CP044458">
    <property type="protein sequence ID" value="QIC72057.1"/>
    <property type="molecule type" value="Genomic_DNA"/>
</dbReference>
<dbReference type="Proteomes" id="UP000503440">
    <property type="component" value="Plasmid pB18-3"/>
</dbReference>
<proteinExistence type="predicted"/>
<dbReference type="AlphaFoldDB" id="A0A6C0Y721"/>
<dbReference type="RefSeq" id="WP_163146616.1">
    <property type="nucleotide sequence ID" value="NZ_CP044458.1"/>
</dbReference>
<gene>
    <name evidence="1" type="ORF">FSC09_17010</name>
</gene>
<keyword evidence="1" id="KW-0614">Plasmid</keyword>
<evidence type="ECO:0000313" key="2">
    <source>
        <dbReference type="Proteomes" id="UP000503440"/>
    </source>
</evidence>
<protein>
    <submittedName>
        <fullName evidence="1">Uncharacterized protein</fullName>
    </submittedName>
</protein>